<dbReference type="Proteomes" id="UP001057402">
    <property type="component" value="Chromosome 12"/>
</dbReference>
<proteinExistence type="predicted"/>
<evidence type="ECO:0000313" key="2">
    <source>
        <dbReference type="Proteomes" id="UP001057402"/>
    </source>
</evidence>
<name>A0ACB9L1M4_9MYRT</name>
<dbReference type="EMBL" id="CM042891">
    <property type="protein sequence ID" value="KAI4303700.1"/>
    <property type="molecule type" value="Genomic_DNA"/>
</dbReference>
<protein>
    <submittedName>
        <fullName evidence="1">Uncharacterized protein</fullName>
    </submittedName>
</protein>
<keyword evidence="2" id="KW-1185">Reference proteome</keyword>
<evidence type="ECO:0000313" key="1">
    <source>
        <dbReference type="EMBL" id="KAI4303700.1"/>
    </source>
</evidence>
<comment type="caution">
    <text evidence="1">The sequence shown here is derived from an EMBL/GenBank/DDBJ whole genome shotgun (WGS) entry which is preliminary data.</text>
</comment>
<accession>A0ACB9L1M4</accession>
<sequence length="84" mass="9032">MVNTRIARFIMEVAPPQFISVMRHRATKMLETISEEEKDAGPNESCSLLSPRAKTTSSNPPTPSAARDASEGNPAAFKGGREGT</sequence>
<reference evidence="2" key="1">
    <citation type="journal article" date="2023" name="Front. Plant Sci.">
        <title>Chromosomal-level genome assembly of Melastoma candidum provides insights into trichome evolution.</title>
        <authorList>
            <person name="Zhong Y."/>
            <person name="Wu W."/>
            <person name="Sun C."/>
            <person name="Zou P."/>
            <person name="Liu Y."/>
            <person name="Dai S."/>
            <person name="Zhou R."/>
        </authorList>
    </citation>
    <scope>NUCLEOTIDE SEQUENCE [LARGE SCALE GENOMIC DNA]</scope>
</reference>
<gene>
    <name evidence="1" type="ORF">MLD38_039301</name>
</gene>
<organism evidence="1 2">
    <name type="scientific">Melastoma candidum</name>
    <dbReference type="NCBI Taxonomy" id="119954"/>
    <lineage>
        <taxon>Eukaryota</taxon>
        <taxon>Viridiplantae</taxon>
        <taxon>Streptophyta</taxon>
        <taxon>Embryophyta</taxon>
        <taxon>Tracheophyta</taxon>
        <taxon>Spermatophyta</taxon>
        <taxon>Magnoliopsida</taxon>
        <taxon>eudicotyledons</taxon>
        <taxon>Gunneridae</taxon>
        <taxon>Pentapetalae</taxon>
        <taxon>rosids</taxon>
        <taxon>malvids</taxon>
        <taxon>Myrtales</taxon>
        <taxon>Melastomataceae</taxon>
        <taxon>Melastomatoideae</taxon>
        <taxon>Melastomateae</taxon>
        <taxon>Melastoma</taxon>
    </lineage>
</organism>